<feature type="domain" description="Glycoside hydrolase family 20 catalytic" evidence="7">
    <location>
        <begin position="180"/>
        <end position="541"/>
    </location>
</feature>
<sequence>MKSFKELFLFPFLVFFPYLTLSKSNLRMKKPVLFLAALAFTVNVFAQHDVNMGIIPAPSSIVKANGSFILDKTVVLVSNEVNNAKTADLLNAFIVTKGGFALREAKSVPGGQRAIILTSKGAESLPKEGYTIQISTNQIKVTGSGPGLFYAVQSIMQLMPEKNADKITIQAATINDFPRFKYRGTHLDVARHFFPVSFVKKYIDLLASYKMNNFHWHLTDDQGWRIEIKKYPKLTSIGASRNGTVIGNYPGTGGTDDEVYKGYYTQEDVKEIVAYADTKFINVVPEIEMPGHASAAIAAYPELSCFPDRDTFVSDKTPWSGSRKGKHVQQTWGVFDDVFVPSENTFKFLENVIDEVITLFPSKYIHIGGDECPKEYWKQSPFCQQFIKDNNLKDEHGLQSYFIQRMEKYINGKGRSIIGWDEILEGGLAPNATVMSWRGESGGIAAAQQNHDVIMTPGSAGLYFDHKQSASPDEPLTIGGLASYAKVYAYDPIPKELTADQQKYILGVQANIWSEYIETPAKVEFMLLPRLYSLAEIAWTKPSNKDFKNFSEERVPLHLARLDQTNTNYWVPTAIGQPDKMQQGDNFTIELKTPILGGKIFYTLDNYRPSENATAYVTAIKINVPKGQRKVLKTIVIAPSGKRSVVAETVFDNGAPEVKTK</sequence>
<evidence type="ECO:0000313" key="9">
    <source>
        <dbReference type="EMBL" id="SFG78639.1"/>
    </source>
</evidence>
<dbReference type="Gene3D" id="3.30.379.10">
    <property type="entry name" value="Chitobiase/beta-hexosaminidase domain 2-like"/>
    <property type="match status" value="1"/>
</dbReference>
<name>A0A1I2UQU9_9SPHI</name>
<dbReference type="STRING" id="414048.SAMN04489864_102259"/>
<dbReference type="GO" id="GO:0016020">
    <property type="term" value="C:membrane"/>
    <property type="evidence" value="ECO:0007669"/>
    <property type="project" value="TreeGrafter"/>
</dbReference>
<dbReference type="PANTHER" id="PTHR22600:SF57">
    <property type="entry name" value="BETA-N-ACETYLHEXOSAMINIDASE"/>
    <property type="match status" value="1"/>
</dbReference>
<gene>
    <name evidence="9" type="ORF">SAMN04489864_102259</name>
</gene>
<dbReference type="InterPro" id="IPR015882">
    <property type="entry name" value="HEX_bac_N"/>
</dbReference>
<dbReference type="EC" id="3.2.1.52" evidence="3"/>
<dbReference type="InterPro" id="IPR029018">
    <property type="entry name" value="Hex-like_dom2"/>
</dbReference>
<dbReference type="Pfam" id="PF13287">
    <property type="entry name" value="Fn3_assoc"/>
    <property type="match status" value="1"/>
</dbReference>
<organism evidence="9 10">
    <name type="scientific">Pedobacter insulae</name>
    <dbReference type="NCBI Taxonomy" id="414048"/>
    <lineage>
        <taxon>Bacteria</taxon>
        <taxon>Pseudomonadati</taxon>
        <taxon>Bacteroidota</taxon>
        <taxon>Sphingobacteriia</taxon>
        <taxon>Sphingobacteriales</taxon>
        <taxon>Sphingobacteriaceae</taxon>
        <taxon>Pedobacter</taxon>
    </lineage>
</organism>
<keyword evidence="5" id="KW-0326">Glycosidase</keyword>
<reference evidence="9 10" key="1">
    <citation type="submission" date="2016-10" db="EMBL/GenBank/DDBJ databases">
        <authorList>
            <person name="de Groot N.N."/>
        </authorList>
    </citation>
    <scope>NUCLEOTIDE SEQUENCE [LARGE SCALE GENOMIC DNA]</scope>
    <source>
        <strain evidence="9 10">DSM 18684</strain>
    </source>
</reference>
<evidence type="ECO:0000256" key="3">
    <source>
        <dbReference type="ARBA" id="ARBA00012663"/>
    </source>
</evidence>
<feature type="domain" description="Beta-hexosaminidase bacterial type N-terminal" evidence="8">
    <location>
        <begin position="52"/>
        <end position="176"/>
    </location>
</feature>
<evidence type="ECO:0000256" key="6">
    <source>
        <dbReference type="PIRSR" id="PIRSR625705-1"/>
    </source>
</evidence>
<evidence type="ECO:0000256" key="1">
    <source>
        <dbReference type="ARBA" id="ARBA00001231"/>
    </source>
</evidence>
<dbReference type="AlphaFoldDB" id="A0A1I2UQU9"/>
<dbReference type="GO" id="GO:0030203">
    <property type="term" value="P:glycosaminoglycan metabolic process"/>
    <property type="evidence" value="ECO:0007669"/>
    <property type="project" value="TreeGrafter"/>
</dbReference>
<keyword evidence="4" id="KW-0378">Hydrolase</keyword>
<dbReference type="Gene3D" id="3.20.20.80">
    <property type="entry name" value="Glycosidases"/>
    <property type="match status" value="1"/>
</dbReference>
<dbReference type="SUPFAM" id="SSF51445">
    <property type="entry name" value="(Trans)glycosidases"/>
    <property type="match status" value="1"/>
</dbReference>
<evidence type="ECO:0000256" key="4">
    <source>
        <dbReference type="ARBA" id="ARBA00022801"/>
    </source>
</evidence>
<dbReference type="Pfam" id="PF00728">
    <property type="entry name" value="Glyco_hydro_20"/>
    <property type="match status" value="1"/>
</dbReference>
<dbReference type="PRINTS" id="PR00738">
    <property type="entry name" value="GLHYDRLASE20"/>
</dbReference>
<dbReference type="CDD" id="cd06563">
    <property type="entry name" value="GH20_chitobiase-like"/>
    <property type="match status" value="1"/>
</dbReference>
<dbReference type="GO" id="GO:0004563">
    <property type="term" value="F:beta-N-acetylhexosaminidase activity"/>
    <property type="evidence" value="ECO:0007669"/>
    <property type="project" value="UniProtKB-EC"/>
</dbReference>
<evidence type="ECO:0000256" key="5">
    <source>
        <dbReference type="ARBA" id="ARBA00023295"/>
    </source>
</evidence>
<dbReference type="EMBL" id="FOPP01000002">
    <property type="protein sequence ID" value="SFG78639.1"/>
    <property type="molecule type" value="Genomic_DNA"/>
</dbReference>
<dbReference type="InterPro" id="IPR026876">
    <property type="entry name" value="Fn3_assoc_repeat"/>
</dbReference>
<dbReference type="Pfam" id="PF02838">
    <property type="entry name" value="Glyco_hydro_20b"/>
    <property type="match status" value="1"/>
</dbReference>
<dbReference type="PANTHER" id="PTHR22600">
    <property type="entry name" value="BETA-HEXOSAMINIDASE"/>
    <property type="match status" value="1"/>
</dbReference>
<feature type="active site" description="Proton donor" evidence="6">
    <location>
        <position position="371"/>
    </location>
</feature>
<keyword evidence="10" id="KW-1185">Reference proteome</keyword>
<evidence type="ECO:0000259" key="8">
    <source>
        <dbReference type="Pfam" id="PF02838"/>
    </source>
</evidence>
<comment type="catalytic activity">
    <reaction evidence="1">
        <text>Hydrolysis of terminal non-reducing N-acetyl-D-hexosamine residues in N-acetyl-beta-D-hexosaminides.</text>
        <dbReference type="EC" id="3.2.1.52"/>
    </reaction>
</comment>
<dbReference type="InterPro" id="IPR015883">
    <property type="entry name" value="Glyco_hydro_20_cat"/>
</dbReference>
<dbReference type="InterPro" id="IPR025705">
    <property type="entry name" value="Beta_hexosaminidase_sua/sub"/>
</dbReference>
<dbReference type="InterPro" id="IPR017853">
    <property type="entry name" value="GH"/>
</dbReference>
<dbReference type="SUPFAM" id="SSF55545">
    <property type="entry name" value="beta-N-acetylhexosaminidase-like domain"/>
    <property type="match status" value="1"/>
</dbReference>
<dbReference type="Proteomes" id="UP000199666">
    <property type="component" value="Unassembled WGS sequence"/>
</dbReference>
<accession>A0A1I2UQU9</accession>
<evidence type="ECO:0000313" key="10">
    <source>
        <dbReference type="Proteomes" id="UP000199666"/>
    </source>
</evidence>
<evidence type="ECO:0000256" key="2">
    <source>
        <dbReference type="ARBA" id="ARBA00006285"/>
    </source>
</evidence>
<proteinExistence type="inferred from homology"/>
<dbReference type="GO" id="GO:0005975">
    <property type="term" value="P:carbohydrate metabolic process"/>
    <property type="evidence" value="ECO:0007669"/>
    <property type="project" value="InterPro"/>
</dbReference>
<comment type="similarity">
    <text evidence="2">Belongs to the glycosyl hydrolase 20 family.</text>
</comment>
<evidence type="ECO:0000259" key="7">
    <source>
        <dbReference type="Pfam" id="PF00728"/>
    </source>
</evidence>
<protein>
    <recommendedName>
        <fullName evidence="3">beta-N-acetylhexosaminidase</fullName>
        <ecNumber evidence="3">3.2.1.52</ecNumber>
    </recommendedName>
</protein>